<accession>A0A5C8GJG1</accession>
<evidence type="ECO:0000313" key="3">
    <source>
        <dbReference type="Proteomes" id="UP000321612"/>
    </source>
</evidence>
<gene>
    <name evidence="2" type="ORF">ETF27_06020</name>
</gene>
<feature type="chain" id="PRO_5022835156" evidence="1">
    <location>
        <begin position="20"/>
        <end position="151"/>
    </location>
</feature>
<comment type="caution">
    <text evidence="2">The sequence shown here is derived from an EMBL/GenBank/DDBJ whole genome shotgun (WGS) entry which is preliminary data.</text>
</comment>
<dbReference type="PROSITE" id="PS51257">
    <property type="entry name" value="PROKAR_LIPOPROTEIN"/>
    <property type="match status" value="1"/>
</dbReference>
<sequence>MKRIWLLLLLGTFSCLTFAQKALFDKYEDMNGVTTVYISTAMLRMIKNVPTSNKDISKISGKLDHLQVLECARPTLIPEIKKTAINYFRKMRYTLVMQVRDGGEHVTIYEKRYKNGKNEFVLLTTEKDDLSIINVFGNVTLQDIQSITAGK</sequence>
<organism evidence="2 3">
    <name type="scientific">Prevotella brunnea</name>
    <dbReference type="NCBI Taxonomy" id="2508867"/>
    <lineage>
        <taxon>Bacteria</taxon>
        <taxon>Pseudomonadati</taxon>
        <taxon>Bacteroidota</taxon>
        <taxon>Bacteroidia</taxon>
        <taxon>Bacteroidales</taxon>
        <taxon>Prevotellaceae</taxon>
        <taxon>Prevotella</taxon>
    </lineage>
</organism>
<dbReference type="AlphaFoldDB" id="A0A5C8GJG1"/>
<dbReference type="OrthoDB" id="705638at2"/>
<dbReference type="Pfam" id="PF14060">
    <property type="entry name" value="DUF4252"/>
    <property type="match status" value="1"/>
</dbReference>
<dbReference type="InterPro" id="IPR025348">
    <property type="entry name" value="DUF4252"/>
</dbReference>
<evidence type="ECO:0000256" key="1">
    <source>
        <dbReference type="SAM" id="SignalP"/>
    </source>
</evidence>
<feature type="signal peptide" evidence="1">
    <location>
        <begin position="1"/>
        <end position="19"/>
    </location>
</feature>
<proteinExistence type="predicted"/>
<dbReference type="Proteomes" id="UP000321612">
    <property type="component" value="Unassembled WGS sequence"/>
</dbReference>
<reference evidence="3" key="1">
    <citation type="submission" date="2019-05" db="EMBL/GenBank/DDBJ databases">
        <title>Prevotella brunnea sp. nov., isolated from a wound of a patient.</title>
        <authorList>
            <person name="Buhl M."/>
        </authorList>
    </citation>
    <scope>NUCLEOTIDE SEQUENCE [LARGE SCALE GENOMIC DNA]</scope>
    <source>
        <strain evidence="3">A2672</strain>
    </source>
</reference>
<evidence type="ECO:0000313" key="2">
    <source>
        <dbReference type="EMBL" id="TXJ62118.1"/>
    </source>
</evidence>
<keyword evidence="1" id="KW-0732">Signal</keyword>
<dbReference type="RefSeq" id="WP_147785585.1">
    <property type="nucleotide sequence ID" value="NZ_SDIK01000042.1"/>
</dbReference>
<name>A0A5C8GJG1_9BACT</name>
<protein>
    <submittedName>
        <fullName evidence="2">DUF4252 domain-containing protein</fullName>
    </submittedName>
</protein>
<keyword evidence="3" id="KW-1185">Reference proteome</keyword>
<dbReference type="EMBL" id="SDIK01000042">
    <property type="protein sequence ID" value="TXJ62118.1"/>
    <property type="molecule type" value="Genomic_DNA"/>
</dbReference>